<dbReference type="Gene3D" id="3.40.50.1460">
    <property type="match status" value="1"/>
</dbReference>
<evidence type="ECO:0000313" key="2">
    <source>
        <dbReference type="EMBL" id="NKE69542.1"/>
    </source>
</evidence>
<dbReference type="AlphaFoldDB" id="A0A7X6DLX6"/>
<name>A0A7X6DLX6_9BACT</name>
<feature type="compositionally biased region" description="Basic residues" evidence="1">
    <location>
        <begin position="1"/>
        <end position="11"/>
    </location>
</feature>
<gene>
    <name evidence="2" type="ORF">MNODULE_02095</name>
</gene>
<comment type="caution">
    <text evidence="2">The sequence shown here is derived from an EMBL/GenBank/DDBJ whole genome shotgun (WGS) entry which is preliminary data.</text>
</comment>
<dbReference type="RefSeq" id="WP_168057838.1">
    <property type="nucleotide sequence ID" value="NZ_VTOW01000001.1"/>
</dbReference>
<evidence type="ECO:0000313" key="3">
    <source>
        <dbReference type="Proteomes" id="UP000534783"/>
    </source>
</evidence>
<feature type="compositionally biased region" description="Acidic residues" evidence="1">
    <location>
        <begin position="20"/>
        <end position="29"/>
    </location>
</feature>
<protein>
    <submittedName>
        <fullName evidence="2">Uncharacterized protein</fullName>
    </submittedName>
</protein>
<reference evidence="2 3" key="1">
    <citation type="journal article" date="2020" name="Nature">
        <title>Bacterial chemolithoautotrophy via manganese oxidation.</title>
        <authorList>
            <person name="Yu H."/>
            <person name="Leadbetter J.R."/>
        </authorList>
    </citation>
    <scope>NUCLEOTIDE SEQUENCE [LARGE SCALE GENOMIC DNA]</scope>
    <source>
        <strain evidence="2 3">Mn-1</strain>
    </source>
</reference>
<dbReference type="EMBL" id="VTOW01000001">
    <property type="protein sequence ID" value="NKE69542.1"/>
    <property type="molecule type" value="Genomic_DNA"/>
</dbReference>
<organism evidence="2 3">
    <name type="scientific">Candidatus Manganitrophus noduliformans</name>
    <dbReference type="NCBI Taxonomy" id="2606439"/>
    <lineage>
        <taxon>Bacteria</taxon>
        <taxon>Pseudomonadati</taxon>
        <taxon>Nitrospirota</taxon>
        <taxon>Nitrospiria</taxon>
        <taxon>Candidatus Troglogloeales</taxon>
        <taxon>Candidatus Manganitrophaceae</taxon>
        <taxon>Candidatus Manganitrophus</taxon>
    </lineage>
</organism>
<proteinExistence type="predicted"/>
<sequence>MKKLSKRRKRKEPPYGGPIPDEEFPPDTPEEIGLEKRAALVLHCGGRAIAATKGSAVVFSENIITQHTDLMYLRLTASFFFGHDEITYLSPFFDRGPVERNVKESLLNRRGANARADGKKLRDGDLEVVDGSVVLDALNTLANVKAFFDRVRAEGHDEVFVYIHGHGNAAEEFRRNGRVVLADEDSNPSEFISFEQLGKWINAIQADHIGVAVDTCYSGQLARRIRNRRHLLVAMSADGQDLSFGDGENAYHKIRRGKFGDWSDLFIFNFQKLNADDKVDVATDRASRAVGSESLNATPRRAPSRLSGH</sequence>
<accession>A0A7X6DLX6</accession>
<evidence type="ECO:0000256" key="1">
    <source>
        <dbReference type="SAM" id="MobiDB-lite"/>
    </source>
</evidence>
<keyword evidence="3" id="KW-1185">Reference proteome</keyword>
<dbReference type="Proteomes" id="UP000534783">
    <property type="component" value="Unassembled WGS sequence"/>
</dbReference>
<feature type="region of interest" description="Disordered" evidence="1">
    <location>
        <begin position="290"/>
        <end position="309"/>
    </location>
</feature>
<feature type="region of interest" description="Disordered" evidence="1">
    <location>
        <begin position="1"/>
        <end position="29"/>
    </location>
</feature>